<dbReference type="AlphaFoldDB" id="A0ABD2V0P4"/>
<protein>
    <submittedName>
        <fullName evidence="1">Uncharacterized protein</fullName>
    </submittedName>
</protein>
<keyword evidence="2" id="KW-1185">Reference proteome</keyword>
<gene>
    <name evidence="1" type="ORF">AABB24_005344</name>
</gene>
<organism evidence="1 2">
    <name type="scientific">Solanum stoloniferum</name>
    <dbReference type="NCBI Taxonomy" id="62892"/>
    <lineage>
        <taxon>Eukaryota</taxon>
        <taxon>Viridiplantae</taxon>
        <taxon>Streptophyta</taxon>
        <taxon>Embryophyta</taxon>
        <taxon>Tracheophyta</taxon>
        <taxon>Spermatophyta</taxon>
        <taxon>Magnoliopsida</taxon>
        <taxon>eudicotyledons</taxon>
        <taxon>Gunneridae</taxon>
        <taxon>Pentapetalae</taxon>
        <taxon>asterids</taxon>
        <taxon>lamiids</taxon>
        <taxon>Solanales</taxon>
        <taxon>Solanaceae</taxon>
        <taxon>Solanoideae</taxon>
        <taxon>Solaneae</taxon>
        <taxon>Solanum</taxon>
    </lineage>
</organism>
<name>A0ABD2V0P4_9SOLN</name>
<accession>A0ABD2V0P4</accession>
<sequence>SIKKIMYKRTYLFKRNRIKLRDSNFEPNDDILDFVIKKANGLKGLVDTSRRGRCPCKNFGVPSTPLQPPTRYGGDCIGFATSTSASVHDILCRVSGRVLGKHQRSNSRTAHE</sequence>
<evidence type="ECO:0000313" key="1">
    <source>
        <dbReference type="EMBL" id="KAL3373286.1"/>
    </source>
</evidence>
<reference evidence="1 2" key="1">
    <citation type="submission" date="2024-05" db="EMBL/GenBank/DDBJ databases">
        <title>De novo assembly of an allotetraploid wild potato.</title>
        <authorList>
            <person name="Hosaka A.J."/>
        </authorList>
    </citation>
    <scope>NUCLEOTIDE SEQUENCE [LARGE SCALE GENOMIC DNA]</scope>
    <source>
        <tissue evidence="1">Young leaves</tissue>
    </source>
</reference>
<evidence type="ECO:0000313" key="2">
    <source>
        <dbReference type="Proteomes" id="UP001627284"/>
    </source>
</evidence>
<proteinExistence type="predicted"/>
<dbReference type="Proteomes" id="UP001627284">
    <property type="component" value="Unassembled WGS sequence"/>
</dbReference>
<dbReference type="EMBL" id="JBJKTR010000003">
    <property type="protein sequence ID" value="KAL3373286.1"/>
    <property type="molecule type" value="Genomic_DNA"/>
</dbReference>
<comment type="caution">
    <text evidence="1">The sequence shown here is derived from an EMBL/GenBank/DDBJ whole genome shotgun (WGS) entry which is preliminary data.</text>
</comment>
<feature type="non-terminal residue" evidence="1">
    <location>
        <position position="1"/>
    </location>
</feature>